<dbReference type="VEuPathDB" id="HostDB:LOC118660676"/>
<reference evidence="1 2" key="1">
    <citation type="journal article" date="2020" name="Nature">
        <title>Six reference-quality genomes reveal evolution of bat adaptations.</title>
        <authorList>
            <person name="Jebb D."/>
            <person name="Huang Z."/>
            <person name="Pippel M."/>
            <person name="Hughes G.M."/>
            <person name="Lavrichenko K."/>
            <person name="Devanna P."/>
            <person name="Winkler S."/>
            <person name="Jermiin L.S."/>
            <person name="Skirmuntt E.C."/>
            <person name="Katzourakis A."/>
            <person name="Burkitt-Gray L."/>
            <person name="Ray D.A."/>
            <person name="Sullivan K.A.M."/>
            <person name="Roscito J.G."/>
            <person name="Kirilenko B.M."/>
            <person name="Davalos L.M."/>
            <person name="Corthals A.P."/>
            <person name="Power M.L."/>
            <person name="Jones G."/>
            <person name="Ransome R.D."/>
            <person name="Dechmann D.K.N."/>
            <person name="Locatelli A.G."/>
            <person name="Puechmaille S.J."/>
            <person name="Fedrigo O."/>
            <person name="Jarvis E.D."/>
            <person name="Hiller M."/>
            <person name="Vernes S.C."/>
            <person name="Myers E.W."/>
            <person name="Teeling E.C."/>
        </authorList>
    </citation>
    <scope>NUCLEOTIDE SEQUENCE [LARGE SCALE GENOMIC DNA]</scope>
    <source>
        <strain evidence="1">MMyoMyo1</strain>
        <tissue evidence="1">Flight muscle</tissue>
    </source>
</reference>
<keyword evidence="2" id="KW-1185">Reference proteome</keyword>
<organism evidence="1 2">
    <name type="scientific">Myotis myotis</name>
    <name type="common">Greater mouse-eared bat</name>
    <name type="synonym">Vespertilio myotis</name>
    <dbReference type="NCBI Taxonomy" id="51298"/>
    <lineage>
        <taxon>Eukaryota</taxon>
        <taxon>Metazoa</taxon>
        <taxon>Chordata</taxon>
        <taxon>Craniata</taxon>
        <taxon>Vertebrata</taxon>
        <taxon>Euteleostomi</taxon>
        <taxon>Mammalia</taxon>
        <taxon>Eutheria</taxon>
        <taxon>Laurasiatheria</taxon>
        <taxon>Chiroptera</taxon>
        <taxon>Yangochiroptera</taxon>
        <taxon>Vespertilionidae</taxon>
        <taxon>Myotis</taxon>
    </lineage>
</organism>
<proteinExistence type="predicted"/>
<dbReference type="AlphaFoldDB" id="A0A7J7V3X3"/>
<evidence type="ECO:0000313" key="2">
    <source>
        <dbReference type="Proteomes" id="UP000527355"/>
    </source>
</evidence>
<evidence type="ECO:0000313" key="1">
    <source>
        <dbReference type="EMBL" id="KAF6319784.1"/>
    </source>
</evidence>
<accession>A0A7J7V3X3</accession>
<name>A0A7J7V3X3_MYOMY</name>
<sequence>MEPTAEDPVQLSGNCQDTNPLYQEIEEFLQEFCETLESTTPAALEPQICMPLTARGDESQHASIQNQVMAPSRPTMMVSSCSNIPGTVLDQNSITLPVNAFNKPPEELNETVSMDQKVTSFDHRKPTATSWMTGVTDNSKTLFTDYQSTTITAKNMTISKEGSQKETLSDEQTVYGGQMTFGGDQTLMEAR</sequence>
<comment type="caution">
    <text evidence="1">The sequence shown here is derived from an EMBL/GenBank/DDBJ whole genome shotgun (WGS) entry which is preliminary data.</text>
</comment>
<protein>
    <submittedName>
        <fullName evidence="1">Uncharacterized protein</fullName>
    </submittedName>
</protein>
<dbReference type="Proteomes" id="UP000527355">
    <property type="component" value="Unassembled WGS sequence"/>
</dbReference>
<dbReference type="EMBL" id="JABWUV010000011">
    <property type="protein sequence ID" value="KAF6319784.1"/>
    <property type="molecule type" value="Genomic_DNA"/>
</dbReference>
<gene>
    <name evidence="1" type="ORF">mMyoMyo1_008521</name>
</gene>